<evidence type="ECO:0000313" key="2">
    <source>
        <dbReference type="Proteomes" id="UP000612456"/>
    </source>
</evidence>
<accession>A0A916ZAK1</accession>
<evidence type="ECO:0000313" key="1">
    <source>
        <dbReference type="EMBL" id="GGD83440.1"/>
    </source>
</evidence>
<dbReference type="AlphaFoldDB" id="A0A916ZAK1"/>
<gene>
    <name evidence="1" type="ORF">GCM10010911_47000</name>
</gene>
<sequence>MIVELDERDSLENAADWEGRVALVHAPKYEEPSSYVLRNVSIIERTLRFDSEMTFLVLDEGQRSGTDKKGAQDWQEIC</sequence>
<reference evidence="1" key="2">
    <citation type="submission" date="2020-09" db="EMBL/GenBank/DDBJ databases">
        <authorList>
            <person name="Sun Q."/>
            <person name="Zhou Y."/>
        </authorList>
    </citation>
    <scope>NUCLEOTIDE SEQUENCE</scope>
    <source>
        <strain evidence="1">CGMCC 1.15178</strain>
    </source>
</reference>
<proteinExistence type="predicted"/>
<reference evidence="1" key="1">
    <citation type="journal article" date="2014" name="Int. J. Syst. Evol. Microbiol.">
        <title>Complete genome sequence of Corynebacterium casei LMG S-19264T (=DSM 44701T), isolated from a smear-ripened cheese.</title>
        <authorList>
            <consortium name="US DOE Joint Genome Institute (JGI-PGF)"/>
            <person name="Walter F."/>
            <person name="Albersmeier A."/>
            <person name="Kalinowski J."/>
            <person name="Ruckert C."/>
        </authorList>
    </citation>
    <scope>NUCLEOTIDE SEQUENCE</scope>
    <source>
        <strain evidence="1">CGMCC 1.15178</strain>
    </source>
</reference>
<name>A0A916ZAK1_9BACL</name>
<protein>
    <submittedName>
        <fullName evidence="1">Uncharacterized protein</fullName>
    </submittedName>
</protein>
<organism evidence="1 2">
    <name type="scientific">Paenibacillus nasutitermitis</name>
    <dbReference type="NCBI Taxonomy" id="1652958"/>
    <lineage>
        <taxon>Bacteria</taxon>
        <taxon>Bacillati</taxon>
        <taxon>Bacillota</taxon>
        <taxon>Bacilli</taxon>
        <taxon>Bacillales</taxon>
        <taxon>Paenibacillaceae</taxon>
        <taxon>Paenibacillus</taxon>
    </lineage>
</organism>
<dbReference type="RefSeq" id="WP_188995481.1">
    <property type="nucleotide sequence ID" value="NZ_BMHP01000003.1"/>
</dbReference>
<comment type="caution">
    <text evidence="1">The sequence shown here is derived from an EMBL/GenBank/DDBJ whole genome shotgun (WGS) entry which is preliminary data.</text>
</comment>
<dbReference type="EMBL" id="BMHP01000003">
    <property type="protein sequence ID" value="GGD83440.1"/>
    <property type="molecule type" value="Genomic_DNA"/>
</dbReference>
<dbReference type="Proteomes" id="UP000612456">
    <property type="component" value="Unassembled WGS sequence"/>
</dbReference>
<keyword evidence="2" id="KW-1185">Reference proteome</keyword>